<dbReference type="SUPFAM" id="SSF48452">
    <property type="entry name" value="TPR-like"/>
    <property type="match status" value="1"/>
</dbReference>
<keyword evidence="3" id="KW-0963">Cytoplasm</keyword>
<evidence type="ECO:0000256" key="2">
    <source>
        <dbReference type="ARBA" id="ARBA00004245"/>
    </source>
</evidence>
<proteinExistence type="predicted"/>
<keyword evidence="7" id="KW-0966">Cell projection</keyword>
<evidence type="ECO:0000256" key="4">
    <source>
        <dbReference type="ARBA" id="ARBA00022737"/>
    </source>
</evidence>
<evidence type="ECO:0000256" key="1">
    <source>
        <dbReference type="ARBA" id="ARBA00004138"/>
    </source>
</evidence>
<reference evidence="8" key="1">
    <citation type="submission" date="2023-09" db="UniProtKB">
        <authorList>
            <consortium name="Ensembl"/>
        </authorList>
    </citation>
    <scope>IDENTIFICATION</scope>
</reference>
<keyword evidence="4" id="KW-0677">Repeat</keyword>
<dbReference type="PANTHER" id="PTHR23040:SF1">
    <property type="entry name" value="OUTER DYNEIN ARM-DOCKING COMPLEX SUBUNIT 4"/>
    <property type="match status" value="1"/>
</dbReference>
<dbReference type="GO" id="GO:0005737">
    <property type="term" value="C:cytoplasm"/>
    <property type="evidence" value="ECO:0007669"/>
    <property type="project" value="TreeGrafter"/>
</dbReference>
<dbReference type="AlphaFoldDB" id="A0A3B4ZZB4"/>
<dbReference type="Ensembl" id="ENSSPAT00000014530.1">
    <property type="protein sequence ID" value="ENSSPAP00000014288.1"/>
    <property type="gene ID" value="ENSSPAG00000010796.1"/>
</dbReference>
<evidence type="ECO:0000256" key="6">
    <source>
        <dbReference type="ARBA" id="ARBA00023212"/>
    </source>
</evidence>
<organism evidence="8">
    <name type="scientific">Stegastes partitus</name>
    <name type="common">bicolor damselfish</name>
    <dbReference type="NCBI Taxonomy" id="144197"/>
    <lineage>
        <taxon>Eukaryota</taxon>
        <taxon>Metazoa</taxon>
        <taxon>Chordata</taxon>
        <taxon>Craniata</taxon>
        <taxon>Vertebrata</taxon>
        <taxon>Euteleostomi</taxon>
        <taxon>Actinopterygii</taxon>
        <taxon>Neopterygii</taxon>
        <taxon>Teleostei</taxon>
        <taxon>Neoteleostei</taxon>
        <taxon>Acanthomorphata</taxon>
        <taxon>Ovalentaria</taxon>
        <taxon>Pomacentridae</taxon>
        <taxon>Stegastes</taxon>
    </lineage>
</organism>
<sequence length="151" mass="17562">MGNVWFDLGVVDKALEHHQKDLEVSEHKLPEPMSRALDNISRVYAQTGQFEVAIETYIWEKKVPLLHGALEKTWLFHELSCCYLMLKKCQCFGQTYKAAVLLFFFTSLLHWDGVLRLASFPLFPPNVMMVIMAKQFSFSFIRPQDCLCLQK</sequence>
<dbReference type="STRING" id="144197.ENSSPAP00000014288"/>
<keyword evidence="5" id="KW-0802">TPR repeat</keyword>
<name>A0A3B4ZZB4_9TELE</name>
<evidence type="ECO:0000256" key="7">
    <source>
        <dbReference type="ARBA" id="ARBA00023273"/>
    </source>
</evidence>
<dbReference type="InterPro" id="IPR011990">
    <property type="entry name" value="TPR-like_helical_dom_sf"/>
</dbReference>
<keyword evidence="6" id="KW-0206">Cytoskeleton</keyword>
<dbReference type="GeneTree" id="ENSGT00390000007911"/>
<dbReference type="GO" id="GO:0005929">
    <property type="term" value="C:cilium"/>
    <property type="evidence" value="ECO:0007669"/>
    <property type="project" value="UniProtKB-SubCell"/>
</dbReference>
<protein>
    <submittedName>
        <fullName evidence="8">Uncharacterized protein</fullName>
    </submittedName>
</protein>
<dbReference type="Gene3D" id="1.25.40.10">
    <property type="entry name" value="Tetratricopeptide repeat domain"/>
    <property type="match status" value="1"/>
</dbReference>
<accession>A0A3B4ZZB4</accession>
<evidence type="ECO:0000256" key="3">
    <source>
        <dbReference type="ARBA" id="ARBA00022490"/>
    </source>
</evidence>
<dbReference type="PANTHER" id="PTHR23040">
    <property type="match status" value="1"/>
</dbReference>
<dbReference type="GO" id="GO:0005856">
    <property type="term" value="C:cytoskeleton"/>
    <property type="evidence" value="ECO:0007669"/>
    <property type="project" value="UniProtKB-SubCell"/>
</dbReference>
<evidence type="ECO:0000313" key="8">
    <source>
        <dbReference type="Ensembl" id="ENSSPAP00000014288.1"/>
    </source>
</evidence>
<comment type="subcellular location">
    <subcellularLocation>
        <location evidence="1">Cell projection</location>
        <location evidence="1">Cilium</location>
    </subcellularLocation>
    <subcellularLocation>
        <location evidence="2">Cytoplasm</location>
        <location evidence="2">Cytoskeleton</location>
    </subcellularLocation>
</comment>
<evidence type="ECO:0000256" key="5">
    <source>
        <dbReference type="ARBA" id="ARBA00022803"/>
    </source>
</evidence>
<dbReference type="InterPro" id="IPR040111">
    <property type="entry name" value="ODAD4"/>
</dbReference>